<keyword evidence="5" id="KW-1185">Reference proteome</keyword>
<dbReference type="InterPro" id="IPR002347">
    <property type="entry name" value="SDR_fam"/>
</dbReference>
<evidence type="ECO:0000313" key="4">
    <source>
        <dbReference type="EMBL" id="KXK61020.1"/>
    </source>
</evidence>
<dbReference type="PROSITE" id="PS00061">
    <property type="entry name" value="ADH_SHORT"/>
    <property type="match status" value="1"/>
</dbReference>
<feature type="domain" description="Ketoreductase" evidence="3">
    <location>
        <begin position="7"/>
        <end position="190"/>
    </location>
</feature>
<dbReference type="Pfam" id="PF13561">
    <property type="entry name" value="adh_short_C2"/>
    <property type="match status" value="1"/>
</dbReference>
<dbReference type="GO" id="GO:0016616">
    <property type="term" value="F:oxidoreductase activity, acting on the CH-OH group of donors, NAD or NADP as acceptor"/>
    <property type="evidence" value="ECO:0007669"/>
    <property type="project" value="TreeGrafter"/>
</dbReference>
<evidence type="ECO:0000313" key="5">
    <source>
        <dbReference type="Proteomes" id="UP000070620"/>
    </source>
</evidence>
<dbReference type="SUPFAM" id="SSF51735">
    <property type="entry name" value="NAD(P)-binding Rossmann-fold domains"/>
    <property type="match status" value="1"/>
</dbReference>
<dbReference type="GO" id="GO:0006633">
    <property type="term" value="P:fatty acid biosynthetic process"/>
    <property type="evidence" value="ECO:0007669"/>
    <property type="project" value="TreeGrafter"/>
</dbReference>
<gene>
    <name evidence="4" type="ORF">AWW66_15795</name>
</gene>
<comment type="similarity">
    <text evidence="1">Belongs to the short-chain dehydrogenases/reductases (SDR) family.</text>
</comment>
<dbReference type="Proteomes" id="UP000070620">
    <property type="component" value="Unassembled WGS sequence"/>
</dbReference>
<protein>
    <submittedName>
        <fullName evidence="4">3-oxoacyl-ACP reductase</fullName>
    </submittedName>
</protein>
<evidence type="ECO:0000259" key="3">
    <source>
        <dbReference type="SMART" id="SM00822"/>
    </source>
</evidence>
<dbReference type="GO" id="GO:0048038">
    <property type="term" value="F:quinone binding"/>
    <property type="evidence" value="ECO:0007669"/>
    <property type="project" value="TreeGrafter"/>
</dbReference>
<proteinExistence type="inferred from homology"/>
<keyword evidence="2" id="KW-0560">Oxidoreductase</keyword>
<dbReference type="AlphaFoldDB" id="A0A136PRE7"/>
<dbReference type="Gene3D" id="3.40.50.720">
    <property type="entry name" value="NAD(P)-binding Rossmann-like Domain"/>
    <property type="match status" value="1"/>
</dbReference>
<dbReference type="InterPro" id="IPR020904">
    <property type="entry name" value="Sc_DH/Rdtase_CS"/>
</dbReference>
<dbReference type="FunFam" id="3.40.50.720:FF:000084">
    <property type="entry name" value="Short-chain dehydrogenase reductase"/>
    <property type="match status" value="1"/>
</dbReference>
<dbReference type="PRINTS" id="PR00081">
    <property type="entry name" value="GDHRDH"/>
</dbReference>
<dbReference type="RefSeq" id="WP_067366363.1">
    <property type="nucleotide sequence ID" value="NZ_JBIUBN010000004.1"/>
</dbReference>
<dbReference type="PANTHER" id="PTHR42760:SF133">
    <property type="entry name" value="3-OXOACYL-[ACYL-CARRIER-PROTEIN] REDUCTASE"/>
    <property type="match status" value="1"/>
</dbReference>
<organism evidence="4 5">
    <name type="scientific">Micromonospora rosaria</name>
    <dbReference type="NCBI Taxonomy" id="47874"/>
    <lineage>
        <taxon>Bacteria</taxon>
        <taxon>Bacillati</taxon>
        <taxon>Actinomycetota</taxon>
        <taxon>Actinomycetes</taxon>
        <taxon>Micromonosporales</taxon>
        <taxon>Micromonosporaceae</taxon>
        <taxon>Micromonospora</taxon>
    </lineage>
</organism>
<name>A0A136PRE7_9ACTN</name>
<evidence type="ECO:0000256" key="1">
    <source>
        <dbReference type="ARBA" id="ARBA00006484"/>
    </source>
</evidence>
<dbReference type="PANTHER" id="PTHR42760">
    <property type="entry name" value="SHORT-CHAIN DEHYDROGENASES/REDUCTASES FAMILY MEMBER"/>
    <property type="match status" value="1"/>
</dbReference>
<dbReference type="EMBL" id="LRQV01000052">
    <property type="protein sequence ID" value="KXK61020.1"/>
    <property type="molecule type" value="Genomic_DNA"/>
</dbReference>
<dbReference type="PRINTS" id="PR00080">
    <property type="entry name" value="SDRFAMILY"/>
</dbReference>
<sequence>MSELAGRVALVTGGTRGIGLATARALAGAGATVVLTGRDAARAEAVAKEIGGHGLGLDVGDFDAVGAVVRRVVADHGGLDVLVANAGIMENALLGMVRADAVRRTLDVNVAGTVAAVQAAARAMARRRTDADGVPRQGGAIVLLASVVGTHGAAGQAVYAASKAAVAALARSAARELGPRGIRVNAVAPGVVRTDLTAVLPADVLDAQAAAAPLRRLGEPEEVADVIRFLAGDGARYVTGQVLGVDGGLVP</sequence>
<reference evidence="4 5" key="1">
    <citation type="submission" date="2016-01" db="EMBL/GenBank/DDBJ databases">
        <title>Whole genome sequence and analysis of Micromonospora rosaria DSM 803, which can produce antibacterial substance rosamicin.</title>
        <authorList>
            <person name="Yang H."/>
            <person name="He X."/>
            <person name="Zhu D."/>
        </authorList>
    </citation>
    <scope>NUCLEOTIDE SEQUENCE [LARGE SCALE GENOMIC DNA]</scope>
    <source>
        <strain evidence="4 5">DSM 803</strain>
    </source>
</reference>
<dbReference type="InterPro" id="IPR057326">
    <property type="entry name" value="KR_dom"/>
</dbReference>
<accession>A0A136PRE7</accession>
<evidence type="ECO:0000256" key="2">
    <source>
        <dbReference type="ARBA" id="ARBA00023002"/>
    </source>
</evidence>
<dbReference type="InterPro" id="IPR036291">
    <property type="entry name" value="NAD(P)-bd_dom_sf"/>
</dbReference>
<dbReference type="OrthoDB" id="9804774at2"/>
<dbReference type="SMART" id="SM00822">
    <property type="entry name" value="PKS_KR"/>
    <property type="match status" value="1"/>
</dbReference>
<comment type="caution">
    <text evidence="4">The sequence shown here is derived from an EMBL/GenBank/DDBJ whole genome shotgun (WGS) entry which is preliminary data.</text>
</comment>